<proteinExistence type="predicted"/>
<dbReference type="FunCoup" id="G0P7K7">
    <property type="interactions" value="5"/>
</dbReference>
<evidence type="ECO:0000259" key="1">
    <source>
        <dbReference type="PROSITE" id="PS50828"/>
    </source>
</evidence>
<dbReference type="Gene3D" id="3.30.1370.110">
    <property type="match status" value="1"/>
</dbReference>
<sequence>MNVVLANDYETIRELAKVVLQQDIATLYTERDKAFSAKDFKMAGRISGKINRRVIEFNLNYPKEEKYLDLHWMTEKGAVGFVEMMCHESRGLWKLETGRGNNSPGKIPVIKRKLLEVYSGSIWVDKNEGVLILEVL</sequence>
<reference evidence="3" key="1">
    <citation type="submission" date="2011-07" db="EMBL/GenBank/DDBJ databases">
        <authorList>
            <consortium name="Caenorhabditis brenneri Sequencing and Analysis Consortium"/>
            <person name="Wilson R.K."/>
        </authorList>
    </citation>
    <scope>NUCLEOTIDE SEQUENCE [LARGE SCALE GENOMIC DNA]</scope>
    <source>
        <strain evidence="3">PB2801</strain>
    </source>
</reference>
<dbReference type="EMBL" id="GL380116">
    <property type="protein sequence ID" value="EGT47251.1"/>
    <property type="molecule type" value="Genomic_DNA"/>
</dbReference>
<accession>G0P7K7</accession>
<dbReference type="HOGENOM" id="CLU_143713_1_0_1"/>
<dbReference type="STRING" id="135651.G0P7K7"/>
<protein>
    <recommendedName>
        <fullName evidence="1">Smr domain-containing protein</fullName>
    </recommendedName>
</protein>
<dbReference type="OrthoDB" id="5873440at2759"/>
<dbReference type="InParanoid" id="G0P7K7"/>
<evidence type="ECO:0000313" key="2">
    <source>
        <dbReference type="EMBL" id="EGT47251.1"/>
    </source>
</evidence>
<dbReference type="Proteomes" id="UP000008068">
    <property type="component" value="Unassembled WGS sequence"/>
</dbReference>
<dbReference type="AlphaFoldDB" id="G0P7K7"/>
<organism evidence="3">
    <name type="scientific">Caenorhabditis brenneri</name>
    <name type="common">Nematode worm</name>
    <dbReference type="NCBI Taxonomy" id="135651"/>
    <lineage>
        <taxon>Eukaryota</taxon>
        <taxon>Metazoa</taxon>
        <taxon>Ecdysozoa</taxon>
        <taxon>Nematoda</taxon>
        <taxon>Chromadorea</taxon>
        <taxon>Rhabditida</taxon>
        <taxon>Rhabditina</taxon>
        <taxon>Rhabditomorpha</taxon>
        <taxon>Rhabditoidea</taxon>
        <taxon>Rhabditidae</taxon>
        <taxon>Peloderinae</taxon>
        <taxon>Caenorhabditis</taxon>
    </lineage>
</organism>
<dbReference type="InterPro" id="IPR036063">
    <property type="entry name" value="Smr_dom_sf"/>
</dbReference>
<name>G0P7K7_CAEBE</name>
<dbReference type="eggNOG" id="ENOG502TK2V">
    <property type="taxonomic scope" value="Eukaryota"/>
</dbReference>
<feature type="domain" description="Smr" evidence="1">
    <location>
        <begin position="68"/>
        <end position="136"/>
    </location>
</feature>
<gene>
    <name evidence="2" type="ORF">CAEBREN_04755</name>
</gene>
<keyword evidence="3" id="KW-1185">Reference proteome</keyword>
<evidence type="ECO:0000313" key="3">
    <source>
        <dbReference type="Proteomes" id="UP000008068"/>
    </source>
</evidence>
<dbReference type="SUPFAM" id="SSF160443">
    <property type="entry name" value="SMR domain-like"/>
    <property type="match status" value="1"/>
</dbReference>
<dbReference type="InterPro" id="IPR002625">
    <property type="entry name" value="Smr_dom"/>
</dbReference>
<dbReference type="PROSITE" id="PS50828">
    <property type="entry name" value="SMR"/>
    <property type="match status" value="1"/>
</dbReference>